<dbReference type="CDD" id="cd15457">
    <property type="entry name" value="NADAR"/>
    <property type="match status" value="1"/>
</dbReference>
<name>A0A507DXI6_9FUNG</name>
<dbReference type="InterPro" id="IPR012816">
    <property type="entry name" value="NADAR"/>
</dbReference>
<dbReference type="SUPFAM" id="SSF143990">
    <property type="entry name" value="YbiA-like"/>
    <property type="match status" value="1"/>
</dbReference>
<dbReference type="STRING" id="246404.A0A507DXI6"/>
<dbReference type="NCBIfam" id="TIGR02464">
    <property type="entry name" value="ribofla_fusion"/>
    <property type="match status" value="1"/>
</dbReference>
<dbReference type="AlphaFoldDB" id="A0A507DXI6"/>
<evidence type="ECO:0000313" key="2">
    <source>
        <dbReference type="EMBL" id="TPX56434.1"/>
    </source>
</evidence>
<dbReference type="Proteomes" id="UP000320333">
    <property type="component" value="Unassembled WGS sequence"/>
</dbReference>
<organism evidence="2 3">
    <name type="scientific">Chytriomyces confervae</name>
    <dbReference type="NCBI Taxonomy" id="246404"/>
    <lineage>
        <taxon>Eukaryota</taxon>
        <taxon>Fungi</taxon>
        <taxon>Fungi incertae sedis</taxon>
        <taxon>Chytridiomycota</taxon>
        <taxon>Chytridiomycota incertae sedis</taxon>
        <taxon>Chytridiomycetes</taxon>
        <taxon>Chytridiales</taxon>
        <taxon>Chytriomycetaceae</taxon>
        <taxon>Chytriomyces</taxon>
    </lineage>
</organism>
<dbReference type="Gene3D" id="1.10.357.40">
    <property type="entry name" value="YbiA-like"/>
    <property type="match status" value="1"/>
</dbReference>
<gene>
    <name evidence="2" type="ORF">CcCBS67573_g09348</name>
</gene>
<proteinExistence type="predicted"/>
<dbReference type="InterPro" id="IPR037238">
    <property type="entry name" value="YbiA-like_sf"/>
</dbReference>
<evidence type="ECO:0000259" key="1">
    <source>
        <dbReference type="Pfam" id="PF08719"/>
    </source>
</evidence>
<reference evidence="2 3" key="1">
    <citation type="journal article" date="2019" name="Sci. Rep.">
        <title>Comparative genomics of chytrid fungi reveal insights into the obligate biotrophic and pathogenic lifestyle of Synchytrium endobioticum.</title>
        <authorList>
            <person name="van de Vossenberg B.T.L.H."/>
            <person name="Warris S."/>
            <person name="Nguyen H.D.T."/>
            <person name="van Gent-Pelzer M.P.E."/>
            <person name="Joly D.L."/>
            <person name="van de Geest H.C."/>
            <person name="Bonants P.J.M."/>
            <person name="Smith D.S."/>
            <person name="Levesque C.A."/>
            <person name="van der Lee T.A.J."/>
        </authorList>
    </citation>
    <scope>NUCLEOTIDE SEQUENCE [LARGE SCALE GENOMIC DNA]</scope>
    <source>
        <strain evidence="2 3">CBS 675.73</strain>
    </source>
</reference>
<dbReference type="Pfam" id="PF08719">
    <property type="entry name" value="NADAR"/>
    <property type="match status" value="1"/>
</dbReference>
<protein>
    <recommendedName>
        <fullName evidence="1">NADAR domain-containing protein</fullName>
    </recommendedName>
</protein>
<keyword evidence="3" id="KW-1185">Reference proteome</keyword>
<accession>A0A507DXI6</accession>
<evidence type="ECO:0000313" key="3">
    <source>
        <dbReference type="Proteomes" id="UP000320333"/>
    </source>
</evidence>
<comment type="caution">
    <text evidence="2">The sequence shown here is derived from an EMBL/GenBank/DDBJ whole genome shotgun (WGS) entry which is preliminary data.</text>
</comment>
<dbReference type="EMBL" id="QEAP01000802">
    <property type="protein sequence ID" value="TPX56434.1"/>
    <property type="molecule type" value="Genomic_DNA"/>
</dbReference>
<feature type="domain" description="NADAR" evidence="1">
    <location>
        <begin position="63"/>
        <end position="207"/>
    </location>
</feature>
<sequence length="235" mass="26221">MSSKKELLELIQQFRTQVKSAALPEAFRVPATLGSNGFFSNTTGKLAYNNRVYCFTGPSSTRLDNWSSCTLRIGQSTFQSSEQVIFAACKAGLFQDEAALMEAVSTPEMSASQAKYLGRNVQNFVESVWKGNAGWMSDVAILIKCLQNVEVMEELVRTRGLMIGEASKRDLVWGIGVEASHAASLDPNKWRGKNWLGQSLVRVREFLLQEEAGLLITSEQNLDLFYSWFEGKQIQ</sequence>
<dbReference type="OrthoDB" id="206452at2759"/>